<dbReference type="PROSITE" id="PS50072">
    <property type="entry name" value="CSA_PPIASE_2"/>
    <property type="match status" value="1"/>
</dbReference>
<name>A0ABS3E719_9GAMM</name>
<dbReference type="InterPro" id="IPR044665">
    <property type="entry name" value="E_coli_cyclophilin_A-like"/>
</dbReference>
<dbReference type="PROSITE" id="PS00170">
    <property type="entry name" value="CSA_PPIASE_1"/>
    <property type="match status" value="1"/>
</dbReference>
<proteinExistence type="inferred from homology"/>
<keyword evidence="4" id="KW-0732">Signal</keyword>
<evidence type="ECO:0000256" key="2">
    <source>
        <dbReference type="ARBA" id="ARBA00023110"/>
    </source>
</evidence>
<keyword evidence="3 4" id="KW-0413">Isomerase</keyword>
<dbReference type="SUPFAM" id="SSF50891">
    <property type="entry name" value="Cyclophilin-like"/>
    <property type="match status" value="1"/>
</dbReference>
<comment type="function">
    <text evidence="4">PPIases accelerate the folding of proteins. It catalyzes the cis-trans isomerization of proline imidic peptide bonds in oligopeptides.</text>
</comment>
<dbReference type="Pfam" id="PF00160">
    <property type="entry name" value="Pro_isomerase"/>
    <property type="match status" value="1"/>
</dbReference>
<evidence type="ECO:0000256" key="3">
    <source>
        <dbReference type="ARBA" id="ARBA00023235"/>
    </source>
</evidence>
<gene>
    <name evidence="7" type="ORF">JF535_09605</name>
</gene>
<accession>A0ABS3E719</accession>
<dbReference type="CDD" id="cd01920">
    <property type="entry name" value="cyclophilin_EcCYP_like"/>
    <property type="match status" value="1"/>
</dbReference>
<comment type="catalytic activity">
    <reaction evidence="4">
        <text>[protein]-peptidylproline (omega=180) = [protein]-peptidylproline (omega=0)</text>
        <dbReference type="Rhea" id="RHEA:16237"/>
        <dbReference type="Rhea" id="RHEA-COMP:10747"/>
        <dbReference type="Rhea" id="RHEA-COMP:10748"/>
        <dbReference type="ChEBI" id="CHEBI:83833"/>
        <dbReference type="ChEBI" id="CHEBI:83834"/>
        <dbReference type="EC" id="5.2.1.8"/>
    </reaction>
</comment>
<dbReference type="InterPro" id="IPR029000">
    <property type="entry name" value="Cyclophilin-like_dom_sf"/>
</dbReference>
<dbReference type="Gene3D" id="2.40.100.10">
    <property type="entry name" value="Cyclophilin-like"/>
    <property type="match status" value="1"/>
</dbReference>
<sequence length="212" mass="23112">MKRTAKFNLLITALLMCFSHFALAISNNPRVELETDLGTIELVLYADKAPETVENFLAYVDSGFYNGTIFHRVIPGFMAQGGGFTFDFQEKPTRDPVVNESNNGLSNERGTISMARTNDPDSATAQFFINLVDNSRLDGSADKPGYTVFGKVLLGMSVVQQIAAEPRGQHKAFRDAPNTPVRILKAQRKDSDATASADSDSQPQTTVGDNGQ</sequence>
<evidence type="ECO:0000259" key="6">
    <source>
        <dbReference type="PROSITE" id="PS50072"/>
    </source>
</evidence>
<feature type="region of interest" description="Disordered" evidence="5">
    <location>
        <begin position="186"/>
        <end position="212"/>
    </location>
</feature>
<dbReference type="PRINTS" id="PR00153">
    <property type="entry name" value="CSAPPISMRASE"/>
</dbReference>
<protein>
    <recommendedName>
        <fullName evidence="4">Peptidyl-prolyl cis-trans isomerase</fullName>
        <shortName evidence="4">PPIase</shortName>
        <ecNumber evidence="4">5.2.1.8</ecNumber>
    </recommendedName>
</protein>
<dbReference type="Proteomes" id="UP000664293">
    <property type="component" value="Unassembled WGS sequence"/>
</dbReference>
<feature type="domain" description="PPIase cyclophilin-type" evidence="6">
    <location>
        <begin position="34"/>
        <end position="188"/>
    </location>
</feature>
<keyword evidence="2 4" id="KW-0697">Rotamase</keyword>
<evidence type="ECO:0000256" key="4">
    <source>
        <dbReference type="RuleBase" id="RU363019"/>
    </source>
</evidence>
<reference evidence="7 8" key="1">
    <citation type="submission" date="2020-12" db="EMBL/GenBank/DDBJ databases">
        <title>Oil enriched cultivation method for isolating marine PHA-producing bacteria.</title>
        <authorList>
            <person name="Zheng W."/>
            <person name="Yu S."/>
            <person name="Huang Y."/>
        </authorList>
    </citation>
    <scope>NUCLEOTIDE SEQUENCE [LARGE SCALE GENOMIC DNA]</scope>
    <source>
        <strain evidence="7 8">SN0-2</strain>
    </source>
</reference>
<keyword evidence="8" id="KW-1185">Reference proteome</keyword>
<dbReference type="EMBL" id="JAEKJR010000002">
    <property type="protein sequence ID" value="MBN8431104.1"/>
    <property type="molecule type" value="Genomic_DNA"/>
</dbReference>
<evidence type="ECO:0000256" key="1">
    <source>
        <dbReference type="ARBA" id="ARBA00007365"/>
    </source>
</evidence>
<dbReference type="GO" id="GO:0016853">
    <property type="term" value="F:isomerase activity"/>
    <property type="evidence" value="ECO:0007669"/>
    <property type="project" value="UniProtKB-KW"/>
</dbReference>
<evidence type="ECO:0000313" key="7">
    <source>
        <dbReference type="EMBL" id="MBN8431104.1"/>
    </source>
</evidence>
<dbReference type="InterPro" id="IPR020892">
    <property type="entry name" value="Cyclophilin-type_PPIase_CS"/>
</dbReference>
<feature type="chain" id="PRO_5044956431" description="Peptidyl-prolyl cis-trans isomerase" evidence="4">
    <location>
        <begin position="25"/>
        <end position="212"/>
    </location>
</feature>
<feature type="signal peptide" evidence="4">
    <location>
        <begin position="1"/>
        <end position="24"/>
    </location>
</feature>
<comment type="similarity">
    <text evidence="1 4">Belongs to the cyclophilin-type PPIase family.</text>
</comment>
<evidence type="ECO:0000256" key="5">
    <source>
        <dbReference type="SAM" id="MobiDB-lite"/>
    </source>
</evidence>
<dbReference type="InterPro" id="IPR002130">
    <property type="entry name" value="Cyclophilin-type_PPIase_dom"/>
</dbReference>
<evidence type="ECO:0000313" key="8">
    <source>
        <dbReference type="Proteomes" id="UP000664293"/>
    </source>
</evidence>
<dbReference type="EC" id="5.2.1.8" evidence="4"/>
<comment type="caution">
    <text evidence="7">The sequence shown here is derived from an EMBL/GenBank/DDBJ whole genome shotgun (WGS) entry which is preliminary data.</text>
</comment>
<dbReference type="PANTHER" id="PTHR43246">
    <property type="entry name" value="PEPTIDYL-PROLYL CIS-TRANS ISOMERASE CYP38, CHLOROPLASTIC"/>
    <property type="match status" value="1"/>
</dbReference>
<feature type="compositionally biased region" description="Polar residues" evidence="5">
    <location>
        <begin position="202"/>
        <end position="212"/>
    </location>
</feature>
<organism evidence="7 8">
    <name type="scientific">Microbulbifer salipaludis</name>
    <dbReference type="NCBI Taxonomy" id="187980"/>
    <lineage>
        <taxon>Bacteria</taxon>
        <taxon>Pseudomonadati</taxon>
        <taxon>Pseudomonadota</taxon>
        <taxon>Gammaproteobacteria</taxon>
        <taxon>Cellvibrionales</taxon>
        <taxon>Microbulbiferaceae</taxon>
        <taxon>Microbulbifer</taxon>
    </lineage>
</organism>